<dbReference type="SUPFAM" id="SSF55781">
    <property type="entry name" value="GAF domain-like"/>
    <property type="match status" value="2"/>
</dbReference>
<dbReference type="RefSeq" id="WP_241050628.1">
    <property type="nucleotide sequence ID" value="NZ_JAKZBV010000001.1"/>
</dbReference>
<reference evidence="6 7" key="1">
    <citation type="submission" date="2022-03" db="EMBL/GenBank/DDBJ databases">
        <title>Sinomonas sp. isolated from a soil.</title>
        <authorList>
            <person name="Han J."/>
            <person name="Kim D.-U."/>
        </authorList>
    </citation>
    <scope>NUCLEOTIDE SEQUENCE [LARGE SCALE GENOMIC DNA]</scope>
    <source>
        <strain evidence="6 7">5-5</strain>
    </source>
</reference>
<keyword evidence="2" id="KW-0418">Kinase</keyword>
<dbReference type="InterPro" id="IPR003018">
    <property type="entry name" value="GAF"/>
</dbReference>
<dbReference type="Gene3D" id="1.20.5.1930">
    <property type="match status" value="1"/>
</dbReference>
<dbReference type="SUPFAM" id="SSF55874">
    <property type="entry name" value="ATPase domain of HSP90 chaperone/DNA topoisomerase II/histidine kinase"/>
    <property type="match status" value="1"/>
</dbReference>
<feature type="domain" description="Histidine kinase/HSP90-like ATPase" evidence="5">
    <location>
        <begin position="474"/>
        <end position="564"/>
    </location>
</feature>
<accession>A0ABS9TWW2</accession>
<dbReference type="Proteomes" id="UP001202922">
    <property type="component" value="Unassembled WGS sequence"/>
</dbReference>
<evidence type="ECO:0000313" key="6">
    <source>
        <dbReference type="EMBL" id="MCH6468702.1"/>
    </source>
</evidence>
<dbReference type="Pfam" id="PF02518">
    <property type="entry name" value="HATPase_c"/>
    <property type="match status" value="1"/>
</dbReference>
<dbReference type="PANTHER" id="PTHR24421:SF61">
    <property type="entry name" value="OXYGEN SENSOR HISTIDINE KINASE NREB"/>
    <property type="match status" value="1"/>
</dbReference>
<sequence>MPDRLPRRLQGLLREFVSRAEELMRLQEHMNGLLSAVVSIAEDLALQSVLERVVESARALVGARYGALGVIADGQTLSHFVTAGTDEETAQLLRELTSGEGALGDLLHSPRPVRLHDLRELPVSAAFPADNPPLHTLLEVPIRVRDAVFGNLYLTEKEDGEDFSVEDEELATAFAAAAGVAIQNARLYDDSRRRQRWLEASMEASTTLIAPGGAVSGADVTVELDASADLDLVAERALHASDSVLAVIARPGDDHLEVRTAVGALALLAGEDIPFSPALQQVDEQGKPVIIGDAEEVFGPEGAEKLGEILAVPLGHSGMGNRLLILARGEGTGPYPPSDLDSSAVFGSHVGLALDLNRANRQREHALLSVDRDRIAQDLHDLVIQRLFAAGLSVQNLRRFTTDPTAEARITKVTEELDETIRELRNTIYSLRAEEEEDESFSRTLLNTVQEGLLNSPIRPRISVAGRIDEVPGPIARQLLAVVSEAVSNAVRHSGAQGVSVSVTSDDASLEVIIEDDGQGFADPERLSGLANMEHRAASLGGTSVFESALGEGTKITWRVPLPE</sequence>
<keyword evidence="3" id="KW-0902">Two-component regulatory system</keyword>
<evidence type="ECO:0000313" key="7">
    <source>
        <dbReference type="Proteomes" id="UP001202922"/>
    </source>
</evidence>
<dbReference type="Pfam" id="PF07730">
    <property type="entry name" value="HisKA_3"/>
    <property type="match status" value="1"/>
</dbReference>
<dbReference type="Gene3D" id="3.30.565.10">
    <property type="entry name" value="Histidine kinase-like ATPase, C-terminal domain"/>
    <property type="match status" value="1"/>
</dbReference>
<comment type="caution">
    <text evidence="6">The sequence shown here is derived from an EMBL/GenBank/DDBJ whole genome shotgun (WGS) entry which is preliminary data.</text>
</comment>
<dbReference type="CDD" id="cd16917">
    <property type="entry name" value="HATPase_UhpB-NarQ-NarX-like"/>
    <property type="match status" value="1"/>
</dbReference>
<gene>
    <name evidence="6" type="ORF">L0M17_01655</name>
</gene>
<dbReference type="InterPro" id="IPR036890">
    <property type="entry name" value="HATPase_C_sf"/>
</dbReference>
<keyword evidence="7" id="KW-1185">Reference proteome</keyword>
<feature type="domain" description="GAF" evidence="4">
    <location>
        <begin position="45"/>
        <end position="192"/>
    </location>
</feature>
<evidence type="ECO:0000256" key="3">
    <source>
        <dbReference type="ARBA" id="ARBA00023012"/>
    </source>
</evidence>
<evidence type="ECO:0000256" key="1">
    <source>
        <dbReference type="ARBA" id="ARBA00022679"/>
    </source>
</evidence>
<evidence type="ECO:0000256" key="2">
    <source>
        <dbReference type="ARBA" id="ARBA00022777"/>
    </source>
</evidence>
<dbReference type="InterPro" id="IPR029016">
    <property type="entry name" value="GAF-like_dom_sf"/>
</dbReference>
<evidence type="ECO:0000259" key="4">
    <source>
        <dbReference type="SMART" id="SM00065"/>
    </source>
</evidence>
<dbReference type="InterPro" id="IPR003594">
    <property type="entry name" value="HATPase_dom"/>
</dbReference>
<dbReference type="Gene3D" id="3.30.450.40">
    <property type="match status" value="2"/>
</dbReference>
<name>A0ABS9TWW2_9MICC</name>
<organism evidence="6 7">
    <name type="scientific">Sinomonas terrae</name>
    <dbReference type="NCBI Taxonomy" id="2908838"/>
    <lineage>
        <taxon>Bacteria</taxon>
        <taxon>Bacillati</taxon>
        <taxon>Actinomycetota</taxon>
        <taxon>Actinomycetes</taxon>
        <taxon>Micrococcales</taxon>
        <taxon>Micrococcaceae</taxon>
        <taxon>Sinomonas</taxon>
    </lineage>
</organism>
<dbReference type="PANTHER" id="PTHR24421">
    <property type="entry name" value="NITRATE/NITRITE SENSOR PROTEIN NARX-RELATED"/>
    <property type="match status" value="1"/>
</dbReference>
<evidence type="ECO:0000259" key="5">
    <source>
        <dbReference type="SMART" id="SM00387"/>
    </source>
</evidence>
<keyword evidence="1" id="KW-0808">Transferase</keyword>
<protein>
    <submittedName>
        <fullName evidence="6">GAF domain-containing protein</fullName>
    </submittedName>
</protein>
<dbReference type="InterPro" id="IPR011712">
    <property type="entry name" value="Sig_transdc_His_kin_sub3_dim/P"/>
</dbReference>
<dbReference type="InterPro" id="IPR050482">
    <property type="entry name" value="Sensor_HK_TwoCompSys"/>
</dbReference>
<dbReference type="EMBL" id="JAKZBV010000001">
    <property type="protein sequence ID" value="MCH6468702.1"/>
    <property type="molecule type" value="Genomic_DNA"/>
</dbReference>
<dbReference type="Pfam" id="PF13185">
    <property type="entry name" value="GAF_2"/>
    <property type="match status" value="1"/>
</dbReference>
<dbReference type="SMART" id="SM00387">
    <property type="entry name" value="HATPase_c"/>
    <property type="match status" value="1"/>
</dbReference>
<dbReference type="SMART" id="SM00065">
    <property type="entry name" value="GAF"/>
    <property type="match status" value="1"/>
</dbReference>
<proteinExistence type="predicted"/>